<feature type="transmembrane region" description="Helical" evidence="12">
    <location>
        <begin position="318"/>
        <end position="337"/>
    </location>
</feature>
<evidence type="ECO:0000259" key="13">
    <source>
        <dbReference type="Pfam" id="PF04888"/>
    </source>
</evidence>
<feature type="region of interest" description="Disordered" evidence="11">
    <location>
        <begin position="54"/>
        <end position="82"/>
    </location>
</feature>
<proteinExistence type="inferred from homology"/>
<evidence type="ECO:0000256" key="3">
    <source>
        <dbReference type="ARBA" id="ARBA00022525"/>
    </source>
</evidence>
<organism evidence="15 16">
    <name type="scientific">Pseudomonas fluorescens</name>
    <dbReference type="NCBI Taxonomy" id="294"/>
    <lineage>
        <taxon>Bacteria</taxon>
        <taxon>Pseudomonadati</taxon>
        <taxon>Pseudomonadota</taxon>
        <taxon>Gammaproteobacteria</taxon>
        <taxon>Pseudomonadales</taxon>
        <taxon>Pseudomonadaceae</taxon>
        <taxon>Pseudomonas</taxon>
    </lineage>
</organism>
<reference evidence="15 16" key="2">
    <citation type="journal article" date="2018" name="Nature">
        <title>Mutant phenotypes for thousands of bacterial genes of unknown function.</title>
        <authorList>
            <person name="Price M.N."/>
            <person name="Wetmore K.M."/>
            <person name="Waters R.J."/>
            <person name="Callaghan M."/>
            <person name="Ray J."/>
            <person name="Liu H."/>
            <person name="Kuehl J.V."/>
            <person name="Melnyk R.A."/>
            <person name="Lamson J.S."/>
            <person name="Suh Y."/>
            <person name="Carlson H.K."/>
            <person name="Esquivel Z."/>
            <person name="Sadeeshkumar H."/>
            <person name="Chakraborty R."/>
            <person name="Zane G.M."/>
            <person name="Rubin B.E."/>
            <person name="Wall J.D."/>
            <person name="Visel A."/>
            <person name="Bristow J."/>
            <person name="Blow M.J."/>
            <person name="Arkin A.P."/>
            <person name="Deutschbauer A.M."/>
        </authorList>
    </citation>
    <scope>NUCLEOTIDE SEQUENCE [LARGE SCALE GENOMIC DNA]</scope>
    <source>
        <strain evidence="15 16">FW300-N2E2</strain>
    </source>
</reference>
<dbReference type="Gene3D" id="1.20.120.330">
    <property type="entry name" value="Nucleotidyltransferases domain 2"/>
    <property type="match status" value="1"/>
</dbReference>
<keyword evidence="7" id="KW-0843">Virulence</keyword>
<dbReference type="EMBL" id="CP015225">
    <property type="protein sequence ID" value="AMZ71764.1"/>
    <property type="molecule type" value="Genomic_DNA"/>
</dbReference>
<sequence length="593" mass="63318">MTDIGSTRSAPFLGGMSRTEAFEKYGAAASKAARTTDYQEAGRKALADLMSVQYDGHDGRSAPSTGRPVLHAPPPRADGNKQETNGDLFTLLMAMIAELISEVDVNKLKNRLAMLQSMAGARQQGLENLSAEYAAAVQAMADAEGDVGSSQEQLDRLHERVLHFQGLLEDSEARLAQLDPDSPEYAEELARRDQLKGELASHTQTFSAATAAHLKLIEIANTFAKTLSGVIAKVVVSGGAGPDQKETDEKALSSSALALLNRLKIIELLGEAAQNKEELSQELFQELQVKLQEYMKRESDKYLEEVRKAEALQKTMGCIGKIVGAILSVVAIVAGVMTGSLPLIVVGVVGLGVMLADVIVEQKTGKSFMAEAMKPLTVAMQEAIRRFSEIYTQMLIDLGVDEDTAKKVGKVAGMIQGVISTLAAVALVAIVGAQVVGPMVSAVASKLGSVVAQAAPAAMQAMKQVATSVGKSVTQMLTQLRSLVTNGADAVSLARYAANLEIAQAVTEFGHVAAQGVMQIEAGRHQAKAAVHLADVRVRMAISEEISKYLTQVVDDYGQAMRERTQQVEHLLADLRGSHNAMLNMVQNFRNHG</sequence>
<keyword evidence="8 12" id="KW-0472">Membrane</keyword>
<accession>A0A159ZX60</accession>
<dbReference type="InterPro" id="IPR032391">
    <property type="entry name" value="IpaB/BipB/SctE_N"/>
</dbReference>
<dbReference type="GO" id="GO:0005576">
    <property type="term" value="C:extracellular region"/>
    <property type="evidence" value="ECO:0007669"/>
    <property type="project" value="UniProtKB-SubCell"/>
</dbReference>
<dbReference type="GO" id="GO:0016020">
    <property type="term" value="C:membrane"/>
    <property type="evidence" value="ECO:0007669"/>
    <property type="project" value="InterPro"/>
</dbReference>
<dbReference type="InterPro" id="IPR003895">
    <property type="entry name" value="T3SS_SctE/BipB"/>
</dbReference>
<evidence type="ECO:0000313" key="15">
    <source>
        <dbReference type="EMBL" id="AMZ71764.1"/>
    </source>
</evidence>
<keyword evidence="10" id="KW-0175">Coiled coil</keyword>
<feature type="transmembrane region" description="Helical" evidence="12">
    <location>
        <begin position="343"/>
        <end position="360"/>
    </location>
</feature>
<protein>
    <submittedName>
        <fullName evidence="15">Cell invasion protein SipB</fullName>
    </submittedName>
</protein>
<dbReference type="AlphaFoldDB" id="A0A159ZX60"/>
<feature type="coiled-coil region" evidence="10">
    <location>
        <begin position="126"/>
        <end position="160"/>
    </location>
</feature>
<feature type="domain" description="Translocator protein BipB-like C-terminal" evidence="13">
    <location>
        <begin position="264"/>
        <end position="580"/>
    </location>
</feature>
<evidence type="ECO:0000256" key="2">
    <source>
        <dbReference type="ARBA" id="ARBA00004613"/>
    </source>
</evidence>
<evidence type="ECO:0000256" key="1">
    <source>
        <dbReference type="ARBA" id="ARBA00004301"/>
    </source>
</evidence>
<dbReference type="GO" id="GO:0033644">
    <property type="term" value="C:host cell membrane"/>
    <property type="evidence" value="ECO:0007669"/>
    <property type="project" value="UniProtKB-SubCell"/>
</dbReference>
<keyword evidence="4 12" id="KW-0812">Transmembrane</keyword>
<evidence type="ECO:0000256" key="10">
    <source>
        <dbReference type="SAM" id="Coils"/>
    </source>
</evidence>
<dbReference type="InterPro" id="IPR006972">
    <property type="entry name" value="BipB-like_C"/>
</dbReference>
<feature type="domain" description="IpaB/BipB/SctE N-terminal" evidence="14">
    <location>
        <begin position="89"/>
        <end position="234"/>
    </location>
</feature>
<comment type="subcellular location">
    <subcellularLocation>
        <location evidence="1">Host membrane</location>
        <topology evidence="1">Multi-pass membrane protein</topology>
    </subcellularLocation>
    <subcellularLocation>
        <location evidence="2">Secreted</location>
    </subcellularLocation>
</comment>
<dbReference type="RefSeq" id="WP_063322246.1">
    <property type="nucleotide sequence ID" value="NZ_CP015225.1"/>
</dbReference>
<evidence type="ECO:0000256" key="8">
    <source>
        <dbReference type="ARBA" id="ARBA00023136"/>
    </source>
</evidence>
<keyword evidence="3" id="KW-0964">Secreted</keyword>
<comment type="similarity">
    <text evidence="9">Belongs to the SctE/SipB/YopB family.</text>
</comment>
<evidence type="ECO:0000256" key="4">
    <source>
        <dbReference type="ARBA" id="ARBA00022692"/>
    </source>
</evidence>
<evidence type="ECO:0000256" key="6">
    <source>
        <dbReference type="ARBA" id="ARBA00022989"/>
    </source>
</evidence>
<gene>
    <name evidence="15" type="ORF">TK06_11925</name>
</gene>
<dbReference type="Pfam" id="PF16535">
    <property type="entry name" value="T3SSipB"/>
    <property type="match status" value="1"/>
</dbReference>
<name>A0A159ZX60_PSEFL</name>
<evidence type="ECO:0000256" key="12">
    <source>
        <dbReference type="SAM" id="Phobius"/>
    </source>
</evidence>
<evidence type="ECO:0000256" key="7">
    <source>
        <dbReference type="ARBA" id="ARBA00023026"/>
    </source>
</evidence>
<dbReference type="Proteomes" id="UP000076083">
    <property type="component" value="Chromosome"/>
</dbReference>
<keyword evidence="6 12" id="KW-1133">Transmembrane helix</keyword>
<evidence type="ECO:0000256" key="5">
    <source>
        <dbReference type="ARBA" id="ARBA00022870"/>
    </source>
</evidence>
<feature type="transmembrane region" description="Helical" evidence="12">
    <location>
        <begin position="414"/>
        <end position="436"/>
    </location>
</feature>
<dbReference type="PRINTS" id="PR01375">
    <property type="entry name" value="BACINVASINB"/>
</dbReference>
<evidence type="ECO:0000313" key="16">
    <source>
        <dbReference type="Proteomes" id="UP000076083"/>
    </source>
</evidence>
<keyword evidence="5" id="KW-1043">Host membrane</keyword>
<reference evidence="16" key="1">
    <citation type="submission" date="2016-04" db="EMBL/GenBank/DDBJ databases">
        <authorList>
            <person name="Ray J."/>
            <person name="Price M."/>
            <person name="Deutschbauer A."/>
        </authorList>
    </citation>
    <scope>NUCLEOTIDE SEQUENCE [LARGE SCALE GENOMIC DNA]</scope>
    <source>
        <strain evidence="16">FW300-N2E2</strain>
    </source>
</reference>
<evidence type="ECO:0000256" key="9">
    <source>
        <dbReference type="ARBA" id="ARBA00035640"/>
    </source>
</evidence>
<evidence type="ECO:0000256" key="11">
    <source>
        <dbReference type="SAM" id="MobiDB-lite"/>
    </source>
</evidence>
<evidence type="ECO:0000259" key="14">
    <source>
        <dbReference type="Pfam" id="PF16535"/>
    </source>
</evidence>
<dbReference type="Pfam" id="PF04888">
    <property type="entry name" value="SseC"/>
    <property type="match status" value="1"/>
</dbReference>